<gene>
    <name evidence="3" type="ORF">TNIN_25471</name>
</gene>
<evidence type="ECO:0000256" key="1">
    <source>
        <dbReference type="SAM" id="MobiDB-lite"/>
    </source>
</evidence>
<evidence type="ECO:0000313" key="3">
    <source>
        <dbReference type="EMBL" id="GFY80151.1"/>
    </source>
</evidence>
<reference evidence="3" key="1">
    <citation type="submission" date="2020-08" db="EMBL/GenBank/DDBJ databases">
        <title>Multicomponent nature underlies the extraordinary mechanical properties of spider dragline silk.</title>
        <authorList>
            <person name="Kono N."/>
            <person name="Nakamura H."/>
            <person name="Mori M."/>
            <person name="Yoshida Y."/>
            <person name="Ohtoshi R."/>
            <person name="Malay A.D."/>
            <person name="Moran D.A.P."/>
            <person name="Tomita M."/>
            <person name="Numata K."/>
            <person name="Arakawa K."/>
        </authorList>
    </citation>
    <scope>NUCLEOTIDE SEQUENCE</scope>
</reference>
<name>A0A8X7CT53_9ARAC</name>
<keyword evidence="2" id="KW-0472">Membrane</keyword>
<comment type="caution">
    <text evidence="3">The sequence shown here is derived from an EMBL/GenBank/DDBJ whole genome shotgun (WGS) entry which is preliminary data.</text>
</comment>
<feature type="transmembrane region" description="Helical" evidence="2">
    <location>
        <begin position="170"/>
        <end position="193"/>
    </location>
</feature>
<feature type="region of interest" description="Disordered" evidence="1">
    <location>
        <begin position="121"/>
        <end position="150"/>
    </location>
</feature>
<proteinExistence type="predicted"/>
<keyword evidence="2" id="KW-1133">Transmembrane helix</keyword>
<accession>A0A8X7CT53</accession>
<evidence type="ECO:0000256" key="2">
    <source>
        <dbReference type="SAM" id="Phobius"/>
    </source>
</evidence>
<sequence>MKVTIGDLSYLSTSNHVVRLNDDCMVKFYKLKRQSGGGNSKVSKKKSQSEFNNDKMQKILFETTFKLNNADGKKIIPAIKNENNIASTSNRQDDVKINVDVEIDKEQLLLIEQKKIENKSDPAEINIKTQDSNSDGVKDSNKGNQDNETRKPICSVRGAVFVPIRKSRPFWLKLVVLFLLISNFYLTYIIYILTINMDKDSNVICQTNRTGLETVNGLPTVASSIRFVNETNVTLPYSGI</sequence>
<dbReference type="AlphaFoldDB" id="A0A8X7CT53"/>
<dbReference type="EMBL" id="BMAV01023827">
    <property type="protein sequence ID" value="GFY80151.1"/>
    <property type="molecule type" value="Genomic_DNA"/>
</dbReference>
<organism evidence="3 4">
    <name type="scientific">Trichonephila inaurata madagascariensis</name>
    <dbReference type="NCBI Taxonomy" id="2747483"/>
    <lineage>
        <taxon>Eukaryota</taxon>
        <taxon>Metazoa</taxon>
        <taxon>Ecdysozoa</taxon>
        <taxon>Arthropoda</taxon>
        <taxon>Chelicerata</taxon>
        <taxon>Arachnida</taxon>
        <taxon>Araneae</taxon>
        <taxon>Araneomorphae</taxon>
        <taxon>Entelegynae</taxon>
        <taxon>Araneoidea</taxon>
        <taxon>Nephilidae</taxon>
        <taxon>Trichonephila</taxon>
        <taxon>Trichonephila inaurata</taxon>
    </lineage>
</organism>
<keyword evidence="2" id="KW-0812">Transmembrane</keyword>
<dbReference type="Proteomes" id="UP000886998">
    <property type="component" value="Unassembled WGS sequence"/>
</dbReference>
<keyword evidence="4" id="KW-1185">Reference proteome</keyword>
<evidence type="ECO:0000313" key="4">
    <source>
        <dbReference type="Proteomes" id="UP000886998"/>
    </source>
</evidence>
<protein>
    <submittedName>
        <fullName evidence="3">Uncharacterized protein</fullName>
    </submittedName>
</protein>
<dbReference type="OrthoDB" id="10417067at2759"/>
<feature type="compositionally biased region" description="Basic and acidic residues" evidence="1">
    <location>
        <begin position="136"/>
        <end position="150"/>
    </location>
</feature>